<proteinExistence type="predicted"/>
<gene>
    <name evidence="2" type="ORF">CCHR01_10023</name>
</gene>
<accession>A0AAD9AKV3</accession>
<dbReference type="AlphaFoldDB" id="A0AAD9AKV3"/>
<organism evidence="2 3">
    <name type="scientific">Colletotrichum chrysophilum</name>
    <dbReference type="NCBI Taxonomy" id="1836956"/>
    <lineage>
        <taxon>Eukaryota</taxon>
        <taxon>Fungi</taxon>
        <taxon>Dikarya</taxon>
        <taxon>Ascomycota</taxon>
        <taxon>Pezizomycotina</taxon>
        <taxon>Sordariomycetes</taxon>
        <taxon>Hypocreomycetidae</taxon>
        <taxon>Glomerellales</taxon>
        <taxon>Glomerellaceae</taxon>
        <taxon>Colletotrichum</taxon>
        <taxon>Colletotrichum gloeosporioides species complex</taxon>
    </lineage>
</organism>
<dbReference type="EMBL" id="JAQOWY010000205">
    <property type="protein sequence ID" value="KAK1847354.1"/>
    <property type="molecule type" value="Genomic_DNA"/>
</dbReference>
<evidence type="ECO:0000313" key="3">
    <source>
        <dbReference type="Proteomes" id="UP001243330"/>
    </source>
</evidence>
<protein>
    <submittedName>
        <fullName evidence="2">Fg-gap repeat domain-containing protein</fullName>
    </submittedName>
</protein>
<keyword evidence="3" id="KW-1185">Reference proteome</keyword>
<comment type="caution">
    <text evidence="2">The sequence shown here is derived from an EMBL/GenBank/DDBJ whole genome shotgun (WGS) entry which is preliminary data.</text>
</comment>
<evidence type="ECO:0000313" key="2">
    <source>
        <dbReference type="EMBL" id="KAK1847354.1"/>
    </source>
</evidence>
<reference evidence="2" key="1">
    <citation type="submission" date="2023-01" db="EMBL/GenBank/DDBJ databases">
        <title>Colletotrichum chrysophilum M932 genome sequence.</title>
        <authorList>
            <person name="Baroncelli R."/>
        </authorList>
    </citation>
    <scope>NUCLEOTIDE SEQUENCE</scope>
    <source>
        <strain evidence="2">M932</strain>
    </source>
</reference>
<feature type="compositionally biased region" description="Acidic residues" evidence="1">
    <location>
        <begin position="167"/>
        <end position="183"/>
    </location>
</feature>
<sequence length="344" mass="38747">MPRQFQSHILPFSVTRSTTASTFLHELFHLDLAADSVQGTPNPKVRDLKISYFFVNTDGNWDLTPLHKAYGSMRAKIMARFVPMAWDKPTGYFVQRNDDNLGRFALSKYVESQIGAYPFLPQIYQNIHDIQEPGPRPDSIGVSWLEDQEKGVVLNFTSVADAIAFTDDGENCSDDDDEQDPVEDSFKPRAPHPDSSYPEWYHDAQKKWFDTIEQASPAGSCSLNITQIWTCEPVDSNLYARVTIKNSIGDLLYSTPGSTRTPGQPINDQSPLELQKGGMKDKLKIVGEHVNDYIQFYYGSASWTSWTTEGSAKCKLVGDNWNKDGPGKCPTMAITRQFECQYPC</sequence>
<evidence type="ECO:0000256" key="1">
    <source>
        <dbReference type="SAM" id="MobiDB-lite"/>
    </source>
</evidence>
<name>A0AAD9AKV3_9PEZI</name>
<feature type="region of interest" description="Disordered" evidence="1">
    <location>
        <begin position="167"/>
        <end position="197"/>
    </location>
</feature>
<dbReference type="Proteomes" id="UP001243330">
    <property type="component" value="Unassembled WGS sequence"/>
</dbReference>